<keyword evidence="1" id="KW-0596">Phosphopantetheine</keyword>
<protein>
    <submittedName>
        <fullName evidence="4">Acyl carrier protein</fullName>
    </submittedName>
</protein>
<dbReference type="PROSITE" id="PS00012">
    <property type="entry name" value="PHOSPHOPANTETHEINE"/>
    <property type="match status" value="1"/>
</dbReference>
<feature type="domain" description="Carrier" evidence="3">
    <location>
        <begin position="1"/>
        <end position="80"/>
    </location>
</feature>
<proteinExistence type="predicted"/>
<dbReference type="EMBL" id="JABFMR010000023">
    <property type="protein sequence ID" value="NUT88978.1"/>
    <property type="molecule type" value="Genomic_DNA"/>
</dbReference>
<evidence type="ECO:0000256" key="1">
    <source>
        <dbReference type="ARBA" id="ARBA00022450"/>
    </source>
</evidence>
<name>A0A7Y6DJ79_9PSED</name>
<evidence type="ECO:0000313" key="4">
    <source>
        <dbReference type="EMBL" id="NUT88978.1"/>
    </source>
</evidence>
<gene>
    <name evidence="4" type="ORF">HNO91_21330</name>
</gene>
<dbReference type="Proteomes" id="UP000536720">
    <property type="component" value="Unassembled WGS sequence"/>
</dbReference>
<dbReference type="SUPFAM" id="SSF47336">
    <property type="entry name" value="ACP-like"/>
    <property type="match status" value="1"/>
</dbReference>
<dbReference type="Gene3D" id="1.10.1200.10">
    <property type="entry name" value="ACP-like"/>
    <property type="match status" value="1"/>
</dbReference>
<dbReference type="RefSeq" id="WP_139643421.1">
    <property type="nucleotide sequence ID" value="NZ_JABFMO010000029.1"/>
</dbReference>
<dbReference type="InterPro" id="IPR036736">
    <property type="entry name" value="ACP-like_sf"/>
</dbReference>
<dbReference type="InterPro" id="IPR009081">
    <property type="entry name" value="PP-bd_ACP"/>
</dbReference>
<dbReference type="Pfam" id="PF00550">
    <property type="entry name" value="PP-binding"/>
    <property type="match status" value="1"/>
</dbReference>
<evidence type="ECO:0000259" key="3">
    <source>
        <dbReference type="PROSITE" id="PS50075"/>
    </source>
</evidence>
<dbReference type="PROSITE" id="PS50075">
    <property type="entry name" value="CARRIER"/>
    <property type="match status" value="1"/>
</dbReference>
<evidence type="ECO:0000313" key="5">
    <source>
        <dbReference type="Proteomes" id="UP000536720"/>
    </source>
</evidence>
<accession>A0A7Y6DJ79</accession>
<evidence type="ECO:0000256" key="2">
    <source>
        <dbReference type="ARBA" id="ARBA00022553"/>
    </source>
</evidence>
<keyword evidence="2" id="KW-0597">Phosphoprotein</keyword>
<dbReference type="InterPro" id="IPR006162">
    <property type="entry name" value="Ppantetheine_attach_site"/>
</dbReference>
<sequence>MFDVICQTIHRLSTQGILPAHLNGYPLKASDTLLDLGLDSMGQLTLLSELRGQLSADFSASLIDAMTTLQELAQLLENASTFELSAAV</sequence>
<organism evidence="4 5">
    <name type="scientific">Pseudomonas corrugata</name>
    <dbReference type="NCBI Taxonomy" id="47879"/>
    <lineage>
        <taxon>Bacteria</taxon>
        <taxon>Pseudomonadati</taxon>
        <taxon>Pseudomonadota</taxon>
        <taxon>Gammaproteobacteria</taxon>
        <taxon>Pseudomonadales</taxon>
        <taxon>Pseudomonadaceae</taxon>
        <taxon>Pseudomonas</taxon>
    </lineage>
</organism>
<reference evidence="4 5" key="1">
    <citation type="journal article" date="2020" name="Front. Plant Sci.">
        <title>Isolation of Rhizosphere Bacteria That Improve Quality and Water Stress Tolerance in Greenhouse Ornamentals.</title>
        <authorList>
            <person name="Nordstedt N.P."/>
            <person name="Jones M.L."/>
        </authorList>
    </citation>
    <scope>NUCLEOTIDE SEQUENCE [LARGE SCALE GENOMIC DNA]</scope>
    <source>
        <strain evidence="4 5">C7D2</strain>
    </source>
</reference>
<comment type="caution">
    <text evidence="4">The sequence shown here is derived from an EMBL/GenBank/DDBJ whole genome shotgun (WGS) entry which is preliminary data.</text>
</comment>
<dbReference type="AlphaFoldDB" id="A0A7Y6DJ79"/>